<organism evidence="3 4">
    <name type="scientific">Duganella aceris</name>
    <dbReference type="NCBI Taxonomy" id="2703883"/>
    <lineage>
        <taxon>Bacteria</taxon>
        <taxon>Pseudomonadati</taxon>
        <taxon>Pseudomonadota</taxon>
        <taxon>Betaproteobacteria</taxon>
        <taxon>Burkholderiales</taxon>
        <taxon>Oxalobacteraceae</taxon>
        <taxon>Telluria group</taxon>
        <taxon>Duganella</taxon>
    </lineage>
</organism>
<dbReference type="Pfam" id="PF04185">
    <property type="entry name" value="Phosphoesterase"/>
    <property type="match status" value="1"/>
</dbReference>
<proteinExistence type="predicted"/>
<dbReference type="Gene3D" id="3.40.720.10">
    <property type="entry name" value="Alkaline Phosphatase, subunit A"/>
    <property type="match status" value="2"/>
</dbReference>
<dbReference type="PROSITE" id="PS51257">
    <property type="entry name" value="PROKAR_LIPOPROTEIN"/>
    <property type="match status" value="1"/>
</dbReference>
<evidence type="ECO:0000313" key="3">
    <source>
        <dbReference type="EMBL" id="NGZ83116.1"/>
    </source>
</evidence>
<dbReference type="InterPro" id="IPR017768">
    <property type="entry name" value="AcpA"/>
</dbReference>
<protein>
    <submittedName>
        <fullName evidence="3">Acid phosphatase</fullName>
    </submittedName>
</protein>
<dbReference type="PANTHER" id="PTHR31956:SF1">
    <property type="entry name" value="NON-SPECIFIC PHOSPHOLIPASE C1"/>
    <property type="match status" value="1"/>
</dbReference>
<evidence type="ECO:0000256" key="2">
    <source>
        <dbReference type="SAM" id="SignalP"/>
    </source>
</evidence>
<reference evidence="3 4" key="1">
    <citation type="submission" date="2020-01" db="EMBL/GenBank/DDBJ databases">
        <authorList>
            <person name="Lee S.D."/>
        </authorList>
    </citation>
    <scope>NUCLEOTIDE SEQUENCE [LARGE SCALE GENOMIC DNA]</scope>
    <source>
        <strain evidence="3 4">SAP-35</strain>
    </source>
</reference>
<evidence type="ECO:0000256" key="1">
    <source>
        <dbReference type="ARBA" id="ARBA00022801"/>
    </source>
</evidence>
<keyword evidence="2" id="KW-0732">Signal</keyword>
<dbReference type="Proteomes" id="UP000666369">
    <property type="component" value="Unassembled WGS sequence"/>
</dbReference>
<accession>A0ABX0FEZ4</accession>
<reference evidence="4" key="2">
    <citation type="submission" date="2023-07" db="EMBL/GenBank/DDBJ databases">
        <title>Duganella aceri sp. nov., isolated from tree sap.</title>
        <authorList>
            <person name="Kim I.S."/>
        </authorList>
    </citation>
    <scope>NUCLEOTIDE SEQUENCE [LARGE SCALE GENOMIC DNA]</scope>
    <source>
        <strain evidence="4">SAP-35</strain>
    </source>
</reference>
<keyword evidence="4" id="KW-1185">Reference proteome</keyword>
<name>A0ABX0FEZ4_9BURK</name>
<evidence type="ECO:0000313" key="4">
    <source>
        <dbReference type="Proteomes" id="UP000666369"/>
    </source>
</evidence>
<dbReference type="NCBIfam" id="TIGR03397">
    <property type="entry name" value="acid_phos_Burk"/>
    <property type="match status" value="1"/>
</dbReference>
<feature type="chain" id="PRO_5047268366" evidence="2">
    <location>
        <begin position="27"/>
        <end position="713"/>
    </location>
</feature>
<comment type="caution">
    <text evidence="3">The sequence shown here is derived from an EMBL/GenBank/DDBJ whole genome shotgun (WGS) entry which is preliminary data.</text>
</comment>
<dbReference type="SUPFAM" id="SSF53649">
    <property type="entry name" value="Alkaline phosphatase-like"/>
    <property type="match status" value="1"/>
</dbReference>
<sequence length="713" mass="74492">MKNPLHLALRPLPLTLLSLGIGAGLAACGSSSSDDVPSIKGQVVGSYYENAVVCLESTSAKLTCDSNSGTVRTAADGSFTVTGADKGALLVTVGTDAIRHEAIGDAGVKVTQKLVFRAPNGHGGIIDAISTEVATLMDANGGDFAAASSQLAARIGVSEGNLLADVNKISGDDQAKLKTENDTFTAVIAAAGTQSATADVASAISAGAALGNIKNIVVIYAENRGFDNLYGLFPGANGVPGVNPTATAAYVPQKDIDGSTLPVLPPTWGGMTAAGQSLVITQAQSANLPNKPFQIDDVNSPIAMAQSVISRDLVHRFYNNQMQINGGANDKFAAYSDAGGLTMGYYDGSKMKMWDIAKQYALADNLYIGAFGGSFLTHQYLICACAPQYPNADKSVASGSIAKIDLDAKGNFLRLTPSATAPTSVLNGAPAYANDGAITPADATGMFYAVNTMQPPYQPSSNSFAADDSSHLYADTSKATTLPPQTQKNIGDMLSGKNIDWAWYAGAWKDTTAATTGATRGAINNPPNFQFHHQPFNYYANMDPVKSPAYRAAHLKDYDTQFVADAAAGTLPAVAFYKPQGNLNQHAGYASVADGDAHIADVIAKLKKSPQWKNMLVIVTYDENGGFYDHASPPKGDRWGPGTRVPAIIVSPYVKKGSVDHTQYDSASILRAITHRFNLPVLDGLSVRDKALAANGAKPMGDFSAALALTPQE</sequence>
<dbReference type="EMBL" id="JAADJT010000001">
    <property type="protein sequence ID" value="NGZ83116.1"/>
    <property type="molecule type" value="Genomic_DNA"/>
</dbReference>
<dbReference type="CDD" id="cd16013">
    <property type="entry name" value="AcpA"/>
    <property type="match status" value="1"/>
</dbReference>
<gene>
    <name evidence="3" type="primary">acpA</name>
    <name evidence="3" type="ORF">GW587_02420</name>
</gene>
<dbReference type="PANTHER" id="PTHR31956">
    <property type="entry name" value="NON-SPECIFIC PHOSPHOLIPASE C4-RELATED"/>
    <property type="match status" value="1"/>
</dbReference>
<feature type="signal peptide" evidence="2">
    <location>
        <begin position="1"/>
        <end position="26"/>
    </location>
</feature>
<dbReference type="InterPro" id="IPR007312">
    <property type="entry name" value="Phosphoesterase"/>
</dbReference>
<dbReference type="RefSeq" id="WP_166098090.1">
    <property type="nucleotide sequence ID" value="NZ_JAADJT010000001.1"/>
</dbReference>
<dbReference type="InterPro" id="IPR017850">
    <property type="entry name" value="Alkaline_phosphatase_core_sf"/>
</dbReference>
<keyword evidence="1" id="KW-0378">Hydrolase</keyword>